<dbReference type="RefSeq" id="WP_040490870.1">
    <property type="nucleotide sequence ID" value="NZ_CABKNW010000005.1"/>
</dbReference>
<feature type="domain" description="Nucleoside phosphorylase" evidence="1">
    <location>
        <begin position="13"/>
        <end position="106"/>
    </location>
</feature>
<dbReference type="GO" id="GO:0042601">
    <property type="term" value="C:endospore-forming forespore"/>
    <property type="evidence" value="ECO:0007669"/>
    <property type="project" value="TreeGrafter"/>
</dbReference>
<dbReference type="InterPro" id="IPR049539">
    <property type="entry name" value="SPL"/>
</dbReference>
<reference evidence="2 3" key="1">
    <citation type="submission" date="2018-06" db="EMBL/GenBank/DDBJ databases">
        <authorList>
            <consortium name="Pathogen Informatics"/>
            <person name="Doyle S."/>
        </authorList>
    </citation>
    <scope>NUCLEOTIDE SEQUENCE [LARGE SCALE GENOMIC DNA]</scope>
    <source>
        <strain evidence="2 3">NCTC12112</strain>
    </source>
</reference>
<dbReference type="SUPFAM" id="SSF53167">
    <property type="entry name" value="Purine and uridine phosphorylases"/>
    <property type="match status" value="1"/>
</dbReference>
<dbReference type="GeneID" id="78456452"/>
<evidence type="ECO:0000313" key="3">
    <source>
        <dbReference type="Proteomes" id="UP000249008"/>
    </source>
</evidence>
<dbReference type="GO" id="GO:0009116">
    <property type="term" value="P:nucleoside metabolic process"/>
    <property type="evidence" value="ECO:0007669"/>
    <property type="project" value="InterPro"/>
</dbReference>
<accession>A0AAX2JEF3</accession>
<dbReference type="Gene3D" id="3.40.50.1580">
    <property type="entry name" value="Nucleoside phosphorylase domain"/>
    <property type="match status" value="1"/>
</dbReference>
<dbReference type="Pfam" id="PF01048">
    <property type="entry name" value="PNP_UDP_1"/>
    <property type="match status" value="1"/>
</dbReference>
<gene>
    <name evidence="2" type="ORF">NCTC12112_02527</name>
</gene>
<dbReference type="GO" id="GO:0003913">
    <property type="term" value="F:DNA photolyase activity"/>
    <property type="evidence" value="ECO:0007669"/>
    <property type="project" value="TreeGrafter"/>
</dbReference>
<proteinExistence type="predicted"/>
<dbReference type="PANTHER" id="PTHR37822:SF2">
    <property type="entry name" value="SPORE PHOTOPRODUCT LYASE"/>
    <property type="match status" value="1"/>
</dbReference>
<protein>
    <submittedName>
        <fullName evidence="2">Nucleosidase</fullName>
    </submittedName>
</protein>
<dbReference type="EMBL" id="LS483487">
    <property type="protein sequence ID" value="SQJ11025.1"/>
    <property type="molecule type" value="Genomic_DNA"/>
</dbReference>
<dbReference type="KEGG" id="ful:C4N20_03220"/>
<organism evidence="2 3">
    <name type="scientific">Fusobacterium ulcerans</name>
    <dbReference type="NCBI Taxonomy" id="861"/>
    <lineage>
        <taxon>Bacteria</taxon>
        <taxon>Fusobacteriati</taxon>
        <taxon>Fusobacteriota</taxon>
        <taxon>Fusobacteriia</taxon>
        <taxon>Fusobacteriales</taxon>
        <taxon>Fusobacteriaceae</taxon>
        <taxon>Fusobacterium</taxon>
    </lineage>
</organism>
<name>A0AAX2JEF3_9FUSO</name>
<dbReference type="Proteomes" id="UP000249008">
    <property type="component" value="Chromosome 1"/>
</dbReference>
<evidence type="ECO:0000259" key="1">
    <source>
        <dbReference type="Pfam" id="PF01048"/>
    </source>
</evidence>
<dbReference type="InterPro" id="IPR000845">
    <property type="entry name" value="Nucleoside_phosphorylase_d"/>
</dbReference>
<dbReference type="AlphaFoldDB" id="A0AAX2JEF3"/>
<dbReference type="InterPro" id="IPR035994">
    <property type="entry name" value="Nucleoside_phosphorylase_sf"/>
</dbReference>
<sequence length="277" mass="32107">MIYIAAALTAEARPLITYFKLKRDNKIKKYQIFKNEEITLIITGTGMMQGAIGTTYVLSRLNIGEQDIFVNLGVCGAVRDIFQVGDIVLCSKITNNGNGKSFYPDMLFKHKFKEGTLESFFHTVDKSMDSEIKGELVDMEGAGIYEAASLFFSQHQINIIKIVSDHLDSRGITPNKVSQLVENAIFKIKEWLDERKNININDKEIFTLKEKEAINKVEKNLRLTESMHYEFIEFMKYHKLKNKSIEDIILKYYNIEIKDKREGKINFERIRKEIIKL</sequence>
<dbReference type="GO" id="GO:1904047">
    <property type="term" value="F:S-adenosyl-L-methionine binding"/>
    <property type="evidence" value="ECO:0007669"/>
    <property type="project" value="TreeGrafter"/>
</dbReference>
<evidence type="ECO:0000313" key="2">
    <source>
        <dbReference type="EMBL" id="SQJ11025.1"/>
    </source>
</evidence>
<dbReference type="GO" id="GO:0051539">
    <property type="term" value="F:4 iron, 4 sulfur cluster binding"/>
    <property type="evidence" value="ECO:0007669"/>
    <property type="project" value="TreeGrafter"/>
</dbReference>
<dbReference type="PANTHER" id="PTHR37822">
    <property type="entry name" value="SPORE PHOTOPRODUCT LYASE-RELATED"/>
    <property type="match status" value="1"/>
</dbReference>